<dbReference type="PATRIC" id="fig|401562.3.peg.1737"/>
<evidence type="ECO:0000256" key="2">
    <source>
        <dbReference type="SAM" id="Phobius"/>
    </source>
</evidence>
<dbReference type="GO" id="GO:0090313">
    <property type="term" value="P:regulation of protein targeting to membrane"/>
    <property type="evidence" value="ECO:0007669"/>
    <property type="project" value="TreeGrafter"/>
</dbReference>
<dbReference type="STRING" id="401562.NS365_09695"/>
<evidence type="ECO:0000313" key="3">
    <source>
        <dbReference type="EMBL" id="KTQ95411.1"/>
    </source>
</evidence>
<dbReference type="InterPro" id="IPR052894">
    <property type="entry name" value="AsmA-related"/>
</dbReference>
<dbReference type="GO" id="GO:0005886">
    <property type="term" value="C:plasma membrane"/>
    <property type="evidence" value="ECO:0007669"/>
    <property type="project" value="TreeGrafter"/>
</dbReference>
<reference evidence="3 4" key="1">
    <citation type="journal article" date="2016" name="Front. Microbiol.">
        <title>Genomic Resource of Rice Seed Associated Bacteria.</title>
        <authorList>
            <person name="Midha S."/>
            <person name="Bansal K."/>
            <person name="Sharma S."/>
            <person name="Kumar N."/>
            <person name="Patil P.P."/>
            <person name="Chaudhry V."/>
            <person name="Patil P.B."/>
        </authorList>
    </citation>
    <scope>NUCLEOTIDE SEQUENCE [LARGE SCALE GENOMIC DNA]</scope>
    <source>
        <strain evidence="3 4">NS226</strain>
    </source>
</reference>
<dbReference type="AlphaFoldDB" id="A0A175RA14"/>
<dbReference type="EMBL" id="LDPZ01000022">
    <property type="protein sequence ID" value="KTQ95411.1"/>
    <property type="molecule type" value="Genomic_DNA"/>
</dbReference>
<gene>
    <name evidence="3" type="ORF">NS226_11085</name>
</gene>
<feature type="transmembrane region" description="Helical" evidence="2">
    <location>
        <begin position="24"/>
        <end position="46"/>
    </location>
</feature>
<protein>
    <submittedName>
        <fullName evidence="3">Uncharacterized protein</fullName>
    </submittedName>
</protein>
<comment type="caution">
    <text evidence="3">The sequence shown here is derived from an EMBL/GenBank/DDBJ whole genome shotgun (WGS) entry which is preliminary data.</text>
</comment>
<feature type="region of interest" description="Disordered" evidence="1">
    <location>
        <begin position="140"/>
        <end position="165"/>
    </location>
</feature>
<dbReference type="RefSeq" id="WP_058635058.1">
    <property type="nucleotide sequence ID" value="NZ_LDPZ01000022.1"/>
</dbReference>
<feature type="region of interest" description="Disordered" evidence="1">
    <location>
        <begin position="1"/>
        <end position="20"/>
    </location>
</feature>
<dbReference type="OrthoDB" id="225437at2"/>
<sequence length="631" mass="66599">MNEPLPPVPPATESQSRGTGRRGVWPLAIGLVLLAITGLVFAFSSLSLQLGDAREELEARLAHLTGQPIHVDGAVSFELLPRPTAVLTDLRARTGAGERAQLLTVDRVEARFALLPALLGRAEIQRIALVRPELMPAGEDALPDLAPSAARKPSPPQVGTPGDMPVGAASRDLQLFLVRFEGLREIDIRDGLFRIPGRTDNLSNVNLTFIWPGGESSAFLAGSAVWNGQPVHLETKMERPLPFTKGESSALTLALSSPALDVSFDGQGSAGERLSLTGALGLSTPSLSRAVDWIGRENSGLPDFGAFAIQTQIQLVDDRISLGSASLDVGGDKGRGSLEAVLPRGDSKPPSVSGTLAFRKLDFGRFSQAIAPKPQTVLDLQRPIHTDFLRNLDLDLRLSAEQADLGETDARDVAATIKAMGGVGTVDIGDMTLLGGRGDLRITIDTNQARPDLTLSAGLRDVDVSNVVALTDGAPMPLSSGRGDLQLTLRGPATNWGEIALACRTEAKLRVRDGELAGIERGMLAAPGPRPIDPATATPEPFRRGELALAGVGPHFRIDKLAIAFDKGEASATGTVDLRSSRLLVQGQFDPAKEEASGVSNSFTISKPIGFKLDGEWPKPTLTVSASDGPT</sequence>
<evidence type="ECO:0000256" key="1">
    <source>
        <dbReference type="SAM" id="MobiDB-lite"/>
    </source>
</evidence>
<organism evidence="3 4">
    <name type="scientific">Aureimonas ureilytica</name>
    <dbReference type="NCBI Taxonomy" id="401562"/>
    <lineage>
        <taxon>Bacteria</taxon>
        <taxon>Pseudomonadati</taxon>
        <taxon>Pseudomonadota</taxon>
        <taxon>Alphaproteobacteria</taxon>
        <taxon>Hyphomicrobiales</taxon>
        <taxon>Aurantimonadaceae</taxon>
        <taxon>Aureimonas</taxon>
    </lineage>
</organism>
<feature type="compositionally biased region" description="Pro residues" evidence="1">
    <location>
        <begin position="1"/>
        <end position="10"/>
    </location>
</feature>
<name>A0A175RA14_9HYPH</name>
<dbReference type="Proteomes" id="UP000078272">
    <property type="component" value="Unassembled WGS sequence"/>
</dbReference>
<dbReference type="PANTHER" id="PTHR30441">
    <property type="entry name" value="DUF748 DOMAIN-CONTAINING PROTEIN"/>
    <property type="match status" value="1"/>
</dbReference>
<keyword evidence="2" id="KW-0812">Transmembrane</keyword>
<dbReference type="PANTHER" id="PTHR30441:SF4">
    <property type="entry name" value="PROTEIN ASMA"/>
    <property type="match status" value="1"/>
</dbReference>
<evidence type="ECO:0000313" key="4">
    <source>
        <dbReference type="Proteomes" id="UP000078272"/>
    </source>
</evidence>
<accession>A0A175RA14</accession>
<keyword evidence="2" id="KW-0472">Membrane</keyword>
<proteinExistence type="predicted"/>
<keyword evidence="2" id="KW-1133">Transmembrane helix</keyword>